<dbReference type="PANTHER" id="PTHR43096">
    <property type="entry name" value="DNAJ HOMOLOG 1, MITOCHONDRIAL-RELATED"/>
    <property type="match status" value="1"/>
</dbReference>
<dbReference type="PRINTS" id="PR00625">
    <property type="entry name" value="JDOMAIN"/>
</dbReference>
<name>A0A2G1W184_9BACT</name>
<dbReference type="InterPro" id="IPR002939">
    <property type="entry name" value="DnaJ_C"/>
</dbReference>
<dbReference type="PANTHER" id="PTHR43096:SF52">
    <property type="entry name" value="DNAJ HOMOLOG 1, MITOCHONDRIAL-RELATED"/>
    <property type="match status" value="1"/>
</dbReference>
<dbReference type="GO" id="GO:0005737">
    <property type="term" value="C:cytoplasm"/>
    <property type="evidence" value="ECO:0007669"/>
    <property type="project" value="TreeGrafter"/>
</dbReference>
<dbReference type="InterPro" id="IPR001623">
    <property type="entry name" value="DnaJ_domain"/>
</dbReference>
<dbReference type="Gene3D" id="2.60.260.20">
    <property type="entry name" value="Urease metallochaperone UreE, N-terminal domain"/>
    <property type="match status" value="2"/>
</dbReference>
<feature type="compositionally biased region" description="Gly residues" evidence="2">
    <location>
        <begin position="130"/>
        <end position="147"/>
    </location>
</feature>
<dbReference type="AlphaFoldDB" id="A0A2G1W184"/>
<protein>
    <submittedName>
        <fullName evidence="4">Molecular chaperone DnaJ</fullName>
    </submittedName>
</protein>
<reference evidence="4 5" key="1">
    <citation type="submission" date="2017-06" db="EMBL/GenBank/DDBJ databases">
        <title>Description of Rhodopirellula bahusiensis sp. nov.</title>
        <authorList>
            <person name="Kizina J."/>
            <person name="Harder J."/>
        </authorList>
    </citation>
    <scope>NUCLEOTIDE SEQUENCE [LARGE SCALE GENOMIC DNA]</scope>
    <source>
        <strain evidence="4 5">SWK21</strain>
    </source>
</reference>
<organism evidence="4 5">
    <name type="scientific">Rhodopirellula bahusiensis</name>
    <dbReference type="NCBI Taxonomy" id="2014065"/>
    <lineage>
        <taxon>Bacteria</taxon>
        <taxon>Pseudomonadati</taxon>
        <taxon>Planctomycetota</taxon>
        <taxon>Planctomycetia</taxon>
        <taxon>Pirellulales</taxon>
        <taxon>Pirellulaceae</taxon>
        <taxon>Rhodopirellula</taxon>
    </lineage>
</organism>
<proteinExistence type="predicted"/>
<evidence type="ECO:0000313" key="4">
    <source>
        <dbReference type="EMBL" id="PHQ32783.1"/>
    </source>
</evidence>
<dbReference type="EMBL" id="NIZW01000022">
    <property type="protein sequence ID" value="PHQ32783.1"/>
    <property type="molecule type" value="Genomic_DNA"/>
</dbReference>
<dbReference type="CDD" id="cd06257">
    <property type="entry name" value="DnaJ"/>
    <property type="match status" value="1"/>
</dbReference>
<dbReference type="CDD" id="cd10747">
    <property type="entry name" value="DnaJ_C"/>
    <property type="match status" value="1"/>
</dbReference>
<dbReference type="OrthoDB" id="9779889at2"/>
<evidence type="ECO:0000256" key="2">
    <source>
        <dbReference type="SAM" id="MobiDB-lite"/>
    </source>
</evidence>
<dbReference type="SUPFAM" id="SSF49493">
    <property type="entry name" value="HSP40/DnaJ peptide-binding domain"/>
    <property type="match status" value="2"/>
</dbReference>
<dbReference type="FunFam" id="2.60.260.20:FF:000013">
    <property type="entry name" value="DnaJ subfamily B member 11"/>
    <property type="match status" value="1"/>
</dbReference>
<keyword evidence="1" id="KW-0143">Chaperone</keyword>
<dbReference type="Gene3D" id="1.10.287.110">
    <property type="entry name" value="DnaJ domain"/>
    <property type="match status" value="1"/>
</dbReference>
<dbReference type="SUPFAM" id="SSF46565">
    <property type="entry name" value="Chaperone J-domain"/>
    <property type="match status" value="1"/>
</dbReference>
<dbReference type="InterPro" id="IPR008971">
    <property type="entry name" value="HSP40/DnaJ_pept-bd"/>
</dbReference>
<feature type="region of interest" description="Disordered" evidence="2">
    <location>
        <begin position="129"/>
        <end position="156"/>
    </location>
</feature>
<gene>
    <name evidence="4" type="ORF">CEE69_23645</name>
</gene>
<dbReference type="GO" id="GO:0051082">
    <property type="term" value="F:unfolded protein binding"/>
    <property type="evidence" value="ECO:0007669"/>
    <property type="project" value="InterPro"/>
</dbReference>
<dbReference type="RefSeq" id="WP_099263112.1">
    <property type="nucleotide sequence ID" value="NZ_NIZW01000022.1"/>
</dbReference>
<feature type="region of interest" description="Disordered" evidence="2">
    <location>
        <begin position="270"/>
        <end position="290"/>
    </location>
</feature>
<evidence type="ECO:0000256" key="1">
    <source>
        <dbReference type="ARBA" id="ARBA00023186"/>
    </source>
</evidence>
<dbReference type="Proteomes" id="UP000225740">
    <property type="component" value="Unassembled WGS sequence"/>
</dbReference>
<feature type="domain" description="J" evidence="3">
    <location>
        <begin position="4"/>
        <end position="69"/>
    </location>
</feature>
<dbReference type="Pfam" id="PF00226">
    <property type="entry name" value="DnaJ"/>
    <property type="match status" value="1"/>
</dbReference>
<dbReference type="Pfam" id="PF01556">
    <property type="entry name" value="DnaJ_C"/>
    <property type="match status" value="1"/>
</dbReference>
<comment type="caution">
    <text evidence="4">The sequence shown here is derived from an EMBL/GenBank/DDBJ whole genome shotgun (WGS) entry which is preliminary data.</text>
</comment>
<evidence type="ECO:0000313" key="5">
    <source>
        <dbReference type="Proteomes" id="UP000225740"/>
    </source>
</evidence>
<dbReference type="GO" id="GO:0042026">
    <property type="term" value="P:protein refolding"/>
    <property type="evidence" value="ECO:0007669"/>
    <property type="project" value="TreeGrafter"/>
</dbReference>
<dbReference type="PROSITE" id="PS50076">
    <property type="entry name" value="DNAJ_2"/>
    <property type="match status" value="1"/>
</dbReference>
<keyword evidence="5" id="KW-1185">Reference proteome</keyword>
<evidence type="ECO:0000259" key="3">
    <source>
        <dbReference type="PROSITE" id="PS50076"/>
    </source>
</evidence>
<dbReference type="InterPro" id="IPR018253">
    <property type="entry name" value="DnaJ_domain_CS"/>
</dbReference>
<dbReference type="SMART" id="SM00271">
    <property type="entry name" value="DnaJ"/>
    <property type="match status" value="1"/>
</dbReference>
<dbReference type="FunFam" id="1.10.287.110:FF:000153">
    <property type="entry name" value="Chaperone protein DnaJ"/>
    <property type="match status" value="1"/>
</dbReference>
<sequence>MAEDLYQTLGVSRDAEKAELTKAYRKLARKYHPDMNPDNPDAQEKFKRVQEAYEVLNDEQKRAAYDRYGSDFEKIRGGWNPGAGGGGGSAGPSFDGLDLEQIFGAAGRGGGGGGQPGFENGFNDFFEQILGGGARGGGQGSPFGGGQRSAPPQRGQNIRHELSVTFRTAVLGDKVEFYLARGGKQEKLSVTIPPGVNSGSKIRLREQGHPGSGGAGDLILVIQVDDHPFYKRNGNHLELKLPITIAEAVSGAKVDVPTPAGTITLSVPAGSSSGKRLRLKGQGVRNPKGTDGDLIVELQIQLPESIDEESTKLIEQFDEANPMQPRESLKF</sequence>
<dbReference type="GeneID" id="90610939"/>
<dbReference type="PROSITE" id="PS00636">
    <property type="entry name" value="DNAJ_1"/>
    <property type="match status" value="1"/>
</dbReference>
<accession>A0A2G1W184</accession>
<dbReference type="InterPro" id="IPR036869">
    <property type="entry name" value="J_dom_sf"/>
</dbReference>